<accession>A0A8R1YM13</accession>
<proteinExistence type="predicted"/>
<dbReference type="EnsemblMetazoa" id="PPA26769.1">
    <property type="protein sequence ID" value="PPA26769.1"/>
    <property type="gene ID" value="WBGene00116323"/>
</dbReference>
<protein>
    <submittedName>
        <fullName evidence="1">Uncharacterized protein</fullName>
    </submittedName>
</protein>
<evidence type="ECO:0000313" key="2">
    <source>
        <dbReference type="Proteomes" id="UP000005239"/>
    </source>
</evidence>
<sequence length="212" mass="23578">MDSVLDEVKSGLKDVGGQLIGNIAQSAEEKVDSRLSSMTETINNPSNSLQSLFKARTGTILPLISSLPITRPTCSFRLQIRNLCFLTLIFWVLIVLYFCYFIAFKHCLRSNFQKKMPTSSQTNDKIEVELFSLRKAVERDAEAITTELVSLVFFCKIAVVICCVLLGISVLKKLFLGSDSICGMCMATRQTIQDEIDRGKGKCGKKDTEIGD</sequence>
<dbReference type="AlphaFoldDB" id="A0A2A6BGZ5"/>
<accession>A0A2A6BGZ5</accession>
<name>A0A2A6BGZ5_PRIPA</name>
<organism evidence="1 2">
    <name type="scientific">Pristionchus pacificus</name>
    <name type="common">Parasitic nematode worm</name>
    <dbReference type="NCBI Taxonomy" id="54126"/>
    <lineage>
        <taxon>Eukaryota</taxon>
        <taxon>Metazoa</taxon>
        <taxon>Ecdysozoa</taxon>
        <taxon>Nematoda</taxon>
        <taxon>Chromadorea</taxon>
        <taxon>Rhabditida</taxon>
        <taxon>Rhabditina</taxon>
        <taxon>Diplogasteromorpha</taxon>
        <taxon>Diplogasteroidea</taxon>
        <taxon>Neodiplogasteridae</taxon>
        <taxon>Pristionchus</taxon>
    </lineage>
</organism>
<dbReference type="Proteomes" id="UP000005239">
    <property type="component" value="Unassembled WGS sequence"/>
</dbReference>
<reference evidence="2" key="1">
    <citation type="journal article" date="2008" name="Nat. Genet.">
        <title>The Pristionchus pacificus genome provides a unique perspective on nematode lifestyle and parasitism.</title>
        <authorList>
            <person name="Dieterich C."/>
            <person name="Clifton S.W."/>
            <person name="Schuster L.N."/>
            <person name="Chinwalla A."/>
            <person name="Delehaunty K."/>
            <person name="Dinkelacker I."/>
            <person name="Fulton L."/>
            <person name="Fulton R."/>
            <person name="Godfrey J."/>
            <person name="Minx P."/>
            <person name="Mitreva M."/>
            <person name="Roeseler W."/>
            <person name="Tian H."/>
            <person name="Witte H."/>
            <person name="Yang S.P."/>
            <person name="Wilson R.K."/>
            <person name="Sommer R.J."/>
        </authorList>
    </citation>
    <scope>NUCLEOTIDE SEQUENCE [LARGE SCALE GENOMIC DNA]</scope>
    <source>
        <strain evidence="2">PS312</strain>
    </source>
</reference>
<reference evidence="1" key="2">
    <citation type="submission" date="2022-06" db="UniProtKB">
        <authorList>
            <consortium name="EnsemblMetazoa"/>
        </authorList>
    </citation>
    <scope>IDENTIFICATION</scope>
    <source>
        <strain evidence="1">PS312</strain>
    </source>
</reference>
<evidence type="ECO:0000313" key="1">
    <source>
        <dbReference type="EnsemblMetazoa" id="PPA26769.1"/>
    </source>
</evidence>
<gene>
    <name evidence="1" type="primary">WBGene00116323</name>
</gene>
<keyword evidence="2" id="KW-1185">Reference proteome</keyword>